<dbReference type="Proteomes" id="UP000269265">
    <property type="component" value="Unassembled WGS sequence"/>
</dbReference>
<proteinExistence type="predicted"/>
<dbReference type="EMBL" id="RSED01000004">
    <property type="protein sequence ID" value="RRS05052.1"/>
    <property type="molecule type" value="Genomic_DNA"/>
</dbReference>
<accession>A0A3R8SAA5</accession>
<organism evidence="1 2">
    <name type="scientific">Aquabacterium soli</name>
    <dbReference type="NCBI Taxonomy" id="2493092"/>
    <lineage>
        <taxon>Bacteria</taxon>
        <taxon>Pseudomonadati</taxon>
        <taxon>Pseudomonadota</taxon>
        <taxon>Betaproteobacteria</taxon>
        <taxon>Burkholderiales</taxon>
        <taxon>Aquabacterium</taxon>
    </lineage>
</organism>
<evidence type="ECO:0000313" key="2">
    <source>
        <dbReference type="Proteomes" id="UP000269265"/>
    </source>
</evidence>
<dbReference type="AlphaFoldDB" id="A0A3R8SAA5"/>
<comment type="caution">
    <text evidence="1">The sequence shown here is derived from an EMBL/GenBank/DDBJ whole genome shotgun (WGS) entry which is preliminary data.</text>
</comment>
<evidence type="ECO:0000313" key="1">
    <source>
        <dbReference type="EMBL" id="RRS05052.1"/>
    </source>
</evidence>
<dbReference type="RefSeq" id="WP_125242269.1">
    <property type="nucleotide sequence ID" value="NZ_RSED01000004.1"/>
</dbReference>
<name>A0A3R8SAA5_9BURK</name>
<gene>
    <name evidence="1" type="ORF">EIP75_05595</name>
</gene>
<reference evidence="1 2" key="1">
    <citation type="submission" date="2018-12" db="EMBL/GenBank/DDBJ databases">
        <title>The whole draft genome of Aquabacterium sp. SJQ9.</title>
        <authorList>
            <person name="Sun L."/>
            <person name="Gao X."/>
            <person name="Chen W."/>
            <person name="Huang K."/>
        </authorList>
    </citation>
    <scope>NUCLEOTIDE SEQUENCE [LARGE SCALE GENOMIC DNA]</scope>
    <source>
        <strain evidence="1 2">SJQ9</strain>
    </source>
</reference>
<sequence>MAESKSTEPSTPSGVVNLPVRRKRRSAARAVADPAVEAKVLPWHARVIPGRDSQLLEVEAALLDLLDKCRRGEVIGLWYLIDAGNGHHRYGIEGSYWQNPAAAYVPAAKSMHMLSVIIESAGQSDNI</sequence>
<keyword evidence="2" id="KW-1185">Reference proteome</keyword>
<protein>
    <submittedName>
        <fullName evidence="1">Uncharacterized protein</fullName>
    </submittedName>
</protein>